<proteinExistence type="predicted"/>
<reference evidence="1 2" key="1">
    <citation type="journal article" date="2013" name="Genome Announc.">
        <title>Complete Genome of a Methanosarcina mazei Strain Isolated from Sediment Samples from an Amazonian Flooded Area.</title>
        <authorList>
            <person name="Assis das Gracas D."/>
            <person name="Thiago Juca Ramos R."/>
            <person name="Vieira Araujo A.C."/>
            <person name="Zahlouth R."/>
            <person name="Ribeiro Carneiro A."/>
            <person name="Souza Lopes T."/>
            <person name="Azevedo Barauna R."/>
            <person name="Azevedo V."/>
            <person name="Cruz Schneider M.P."/>
            <person name="Pellizari V.H."/>
            <person name="Silva A."/>
        </authorList>
    </citation>
    <scope>NUCLEOTIDE SEQUENCE [LARGE SCALE GENOMIC DNA]</scope>
    <source>
        <strain evidence="1 2">Tuc01</strain>
    </source>
</reference>
<dbReference type="EMBL" id="CP004144">
    <property type="protein sequence ID" value="AGF98325.1"/>
    <property type="molecule type" value="Genomic_DNA"/>
</dbReference>
<protein>
    <submittedName>
        <fullName evidence="1">Uncharacterized protein</fullName>
    </submittedName>
</protein>
<name>M1Q7L2_METMZ</name>
<dbReference type="AlphaFoldDB" id="M1Q7L2"/>
<sequence length="38" mass="4497">MLSNKAILPEEENTTLLRYIQFNFSFSCSNEKNFIPEK</sequence>
<organism evidence="1 2">
    <name type="scientific">Methanosarcina mazei Tuc01</name>
    <dbReference type="NCBI Taxonomy" id="1236903"/>
    <lineage>
        <taxon>Archaea</taxon>
        <taxon>Methanobacteriati</taxon>
        <taxon>Methanobacteriota</taxon>
        <taxon>Stenosarchaea group</taxon>
        <taxon>Methanomicrobia</taxon>
        <taxon>Methanosarcinales</taxon>
        <taxon>Methanosarcinaceae</taxon>
        <taxon>Methanosarcina</taxon>
    </lineage>
</organism>
<accession>M1Q7L2</accession>
<dbReference type="Proteomes" id="UP000011718">
    <property type="component" value="Chromosome"/>
</dbReference>
<dbReference type="HOGENOM" id="CLU_3322987_0_0_2"/>
<gene>
    <name evidence="1" type="ORF">MmTuc01_3061</name>
</gene>
<evidence type="ECO:0000313" key="1">
    <source>
        <dbReference type="EMBL" id="AGF98325.1"/>
    </source>
</evidence>
<dbReference type="BioCyc" id="MMAZ1236903:G139K-2912-MONOMER"/>
<evidence type="ECO:0000313" key="2">
    <source>
        <dbReference type="Proteomes" id="UP000011718"/>
    </source>
</evidence>
<dbReference type="KEGG" id="mmaz:MmTuc01_3061"/>